<keyword evidence="2" id="KW-1185">Reference proteome</keyword>
<proteinExistence type="predicted"/>
<dbReference type="HOGENOM" id="CLU_593115_0_0_1"/>
<accession>A0A0D2AB10</accession>
<dbReference type="EMBL" id="KN847077">
    <property type="protein sequence ID" value="KIW21952.1"/>
    <property type="molecule type" value="Genomic_DNA"/>
</dbReference>
<evidence type="ECO:0008006" key="3">
    <source>
        <dbReference type="Google" id="ProtNLM"/>
    </source>
</evidence>
<gene>
    <name evidence="1" type="ORF">PV07_12645</name>
</gene>
<dbReference type="AlphaFoldDB" id="A0A0D2AB10"/>
<dbReference type="GeneID" id="27351839"/>
<evidence type="ECO:0000313" key="1">
    <source>
        <dbReference type="EMBL" id="KIW21952.1"/>
    </source>
</evidence>
<dbReference type="RefSeq" id="XP_016242167.1">
    <property type="nucleotide sequence ID" value="XM_016400187.1"/>
</dbReference>
<reference evidence="1 2" key="1">
    <citation type="submission" date="2015-01" db="EMBL/GenBank/DDBJ databases">
        <title>The Genome Sequence of Cladophialophora immunda CBS83496.</title>
        <authorList>
            <consortium name="The Broad Institute Genomics Platform"/>
            <person name="Cuomo C."/>
            <person name="de Hoog S."/>
            <person name="Gorbushina A."/>
            <person name="Stielow B."/>
            <person name="Teixiera M."/>
            <person name="Abouelleil A."/>
            <person name="Chapman S.B."/>
            <person name="Priest M."/>
            <person name="Young S.K."/>
            <person name="Wortman J."/>
            <person name="Nusbaum C."/>
            <person name="Birren B."/>
        </authorList>
    </citation>
    <scope>NUCLEOTIDE SEQUENCE [LARGE SCALE GENOMIC DNA]</scope>
    <source>
        <strain evidence="1 2">CBS 83496</strain>
    </source>
</reference>
<protein>
    <recommendedName>
        <fullName evidence="3">BTB domain-containing protein</fullName>
    </recommendedName>
</protein>
<dbReference type="EMBL" id="KN847077">
    <property type="protein sequence ID" value="KIW21951.1"/>
    <property type="molecule type" value="Genomic_DNA"/>
</dbReference>
<organism evidence="1 2">
    <name type="scientific">Cladophialophora immunda</name>
    <dbReference type="NCBI Taxonomy" id="569365"/>
    <lineage>
        <taxon>Eukaryota</taxon>
        <taxon>Fungi</taxon>
        <taxon>Dikarya</taxon>
        <taxon>Ascomycota</taxon>
        <taxon>Pezizomycotina</taxon>
        <taxon>Eurotiomycetes</taxon>
        <taxon>Chaetothyriomycetidae</taxon>
        <taxon>Chaetothyriales</taxon>
        <taxon>Herpotrichiellaceae</taxon>
        <taxon>Cladophialophora</taxon>
    </lineage>
</organism>
<dbReference type="RefSeq" id="XP_016242168.1">
    <property type="nucleotide sequence ID" value="XM_016400188.1"/>
</dbReference>
<dbReference type="OrthoDB" id="6359816at2759"/>
<dbReference type="InterPro" id="IPR011333">
    <property type="entry name" value="SKP1/BTB/POZ_sf"/>
</dbReference>
<dbReference type="Proteomes" id="UP000054466">
    <property type="component" value="Unassembled WGS sequence"/>
</dbReference>
<dbReference type="Gene3D" id="3.30.710.10">
    <property type="entry name" value="Potassium Channel Kv1.1, Chain A"/>
    <property type="match status" value="1"/>
</dbReference>
<dbReference type="VEuPathDB" id="FungiDB:PV07_12645"/>
<name>A0A0D2AB10_9EURO</name>
<sequence>MFRNYTPEEQLIDLNVALRKKDYTMASSLLHGFLSKNPNGRTFQQCCMVHKLEEESHGPNCCREEFCDEDHRESPDAGRQKAISLVTESGALDIYFAWLAGQFPERKPETLRSVFEALKGQVDVPIDTIRMFARCLISRKESLTCGAAVKMYDDEKEKVFTSWFQCLADKCQGRSGIIRALPGEGRPLYLLDQNSAMAALAEAPDVTILIRSEHNTEEGIVEEGERAEQQFMKEDRLHVHSTWVFPRFRWLEKCLSSGMKESADRTIDLTNEVPRVVRRVLLYTYTGIYDVDFFTDDHLFHVQMFAFAELHSLDHLRDEALRRLWMSLSTLDGQRDTICVRKPELSISDQDKLSEILEALEDYQGFDGIVRMATRVLHCVKGTVTTNKLQRFYLESAFVPMLTLTCRKEDPENICFDCPGRWMWLEGCIHGGRCKNNACVHDTMCEACYGKPGVQEQVQIV</sequence>
<evidence type="ECO:0000313" key="2">
    <source>
        <dbReference type="Proteomes" id="UP000054466"/>
    </source>
</evidence>